<dbReference type="GO" id="GO:0016746">
    <property type="term" value="F:acyltransferase activity"/>
    <property type="evidence" value="ECO:0007669"/>
    <property type="project" value="UniProtKB-KW"/>
</dbReference>
<organism evidence="4 5">
    <name type="scientific">Nocardia jiangsuensis</name>
    <dbReference type="NCBI Taxonomy" id="1691563"/>
    <lineage>
        <taxon>Bacteria</taxon>
        <taxon>Bacillati</taxon>
        <taxon>Actinomycetota</taxon>
        <taxon>Actinomycetes</taxon>
        <taxon>Mycobacteriales</taxon>
        <taxon>Nocardiaceae</taxon>
        <taxon>Nocardia</taxon>
    </lineage>
</organism>
<accession>A0ABV8DLP9</accession>
<dbReference type="PROSITE" id="PS51186">
    <property type="entry name" value="GNAT"/>
    <property type="match status" value="1"/>
</dbReference>
<dbReference type="PANTHER" id="PTHR43877:SF1">
    <property type="entry name" value="ACETYLTRANSFERASE"/>
    <property type="match status" value="1"/>
</dbReference>
<sequence length="169" mass="18281">MLIRGARAGDVAAIAALHAASWRTAYAGMMPDEFLDGDLPADRLAVWRERCAAAVPPGLFMAEDGGELLGFGYATATPDGRVLLDNLHAAPGRTRAGIGTRLLGTVFDWAAAAHPDRGVYLEVLQANTPAIAFYERHGGIRTDTRTAHFEQGFDLPEFEYSWPAGFRLH</sequence>
<dbReference type="RefSeq" id="WP_378610541.1">
    <property type="nucleotide sequence ID" value="NZ_JBHSAX010000003.1"/>
</dbReference>
<name>A0ABV8DLP9_9NOCA</name>
<evidence type="ECO:0000256" key="1">
    <source>
        <dbReference type="ARBA" id="ARBA00022679"/>
    </source>
</evidence>
<dbReference type="CDD" id="cd04301">
    <property type="entry name" value="NAT_SF"/>
    <property type="match status" value="1"/>
</dbReference>
<gene>
    <name evidence="4" type="ORF">ACFO0B_02055</name>
</gene>
<keyword evidence="2 4" id="KW-0012">Acyltransferase</keyword>
<evidence type="ECO:0000313" key="4">
    <source>
        <dbReference type="EMBL" id="MFC3960768.1"/>
    </source>
</evidence>
<comment type="caution">
    <text evidence="4">The sequence shown here is derived from an EMBL/GenBank/DDBJ whole genome shotgun (WGS) entry which is preliminary data.</text>
</comment>
<proteinExistence type="predicted"/>
<dbReference type="SUPFAM" id="SSF55729">
    <property type="entry name" value="Acyl-CoA N-acyltransferases (Nat)"/>
    <property type="match status" value="1"/>
</dbReference>
<evidence type="ECO:0000313" key="5">
    <source>
        <dbReference type="Proteomes" id="UP001595696"/>
    </source>
</evidence>
<reference evidence="5" key="1">
    <citation type="journal article" date="2019" name="Int. J. Syst. Evol. Microbiol.">
        <title>The Global Catalogue of Microorganisms (GCM) 10K type strain sequencing project: providing services to taxonomists for standard genome sequencing and annotation.</title>
        <authorList>
            <consortium name="The Broad Institute Genomics Platform"/>
            <consortium name="The Broad Institute Genome Sequencing Center for Infectious Disease"/>
            <person name="Wu L."/>
            <person name="Ma J."/>
        </authorList>
    </citation>
    <scope>NUCLEOTIDE SEQUENCE [LARGE SCALE GENOMIC DNA]</scope>
    <source>
        <strain evidence="5">CGMCC 4.7330</strain>
    </source>
</reference>
<dbReference type="InterPro" id="IPR000182">
    <property type="entry name" value="GNAT_dom"/>
</dbReference>
<evidence type="ECO:0000256" key="2">
    <source>
        <dbReference type="ARBA" id="ARBA00023315"/>
    </source>
</evidence>
<keyword evidence="1 4" id="KW-0808">Transferase</keyword>
<dbReference type="EMBL" id="JBHSAX010000003">
    <property type="protein sequence ID" value="MFC3960768.1"/>
    <property type="molecule type" value="Genomic_DNA"/>
</dbReference>
<protein>
    <submittedName>
        <fullName evidence="4">GNAT family N-acetyltransferase</fullName>
        <ecNumber evidence="4">2.3.-.-</ecNumber>
    </submittedName>
</protein>
<dbReference type="Pfam" id="PF00583">
    <property type="entry name" value="Acetyltransf_1"/>
    <property type="match status" value="1"/>
</dbReference>
<dbReference type="PANTHER" id="PTHR43877">
    <property type="entry name" value="AMINOALKYLPHOSPHONATE N-ACETYLTRANSFERASE-RELATED-RELATED"/>
    <property type="match status" value="1"/>
</dbReference>
<dbReference type="InterPro" id="IPR016181">
    <property type="entry name" value="Acyl_CoA_acyltransferase"/>
</dbReference>
<dbReference type="EC" id="2.3.-.-" evidence="4"/>
<dbReference type="InterPro" id="IPR050832">
    <property type="entry name" value="Bact_Acetyltransf"/>
</dbReference>
<dbReference type="Proteomes" id="UP001595696">
    <property type="component" value="Unassembled WGS sequence"/>
</dbReference>
<keyword evidence="5" id="KW-1185">Reference proteome</keyword>
<evidence type="ECO:0000259" key="3">
    <source>
        <dbReference type="PROSITE" id="PS51186"/>
    </source>
</evidence>
<dbReference type="Gene3D" id="3.40.630.30">
    <property type="match status" value="1"/>
</dbReference>
<feature type="domain" description="N-acetyltransferase" evidence="3">
    <location>
        <begin position="1"/>
        <end position="169"/>
    </location>
</feature>